<name>A0A1I8EYJ8_WUCBA</name>
<dbReference type="STRING" id="6293.A0A1I8EYJ8"/>
<dbReference type="AlphaFoldDB" id="A0A1I8EYJ8"/>
<dbReference type="Pfam" id="PF23003">
    <property type="entry name" value="Fn1_2"/>
    <property type="match status" value="1"/>
</dbReference>
<accession>A0A1I8EYJ8</accession>
<sequence>DGDFIYYCKIKNGRCQKICVGCHFNDKLLYDGDRYHKDDTVFMYDRISTSINRLVALYMMQRVKRLKELSDVNGKYQQTRKSKVEQICVLENGKAVVKTLGCIFVHKGYNTLFLKPGTYTIWNQQIDGLAIGVICRLNLRNY</sequence>
<feature type="domain" description="Abnormal cell migration protein 18-like fibronectin type I" evidence="1">
    <location>
        <begin position="1"/>
        <end position="42"/>
    </location>
</feature>
<evidence type="ECO:0000313" key="2">
    <source>
        <dbReference type="WBParaSite" id="maker-PairedContig_6327-snap-gene-0.1-mRNA-1"/>
    </source>
</evidence>
<dbReference type="WBParaSite" id="maker-PairedContig_6327-snap-gene-0.1-mRNA-1">
    <property type="protein sequence ID" value="maker-PairedContig_6327-snap-gene-0.1-mRNA-1"/>
    <property type="gene ID" value="maker-PairedContig_6327-snap-gene-0.1"/>
</dbReference>
<dbReference type="InterPro" id="IPR055119">
    <property type="entry name" value="Mig18_Fn1"/>
</dbReference>
<organism evidence="2">
    <name type="scientific">Wuchereria bancrofti</name>
    <dbReference type="NCBI Taxonomy" id="6293"/>
    <lineage>
        <taxon>Eukaryota</taxon>
        <taxon>Metazoa</taxon>
        <taxon>Ecdysozoa</taxon>
        <taxon>Nematoda</taxon>
        <taxon>Chromadorea</taxon>
        <taxon>Rhabditida</taxon>
        <taxon>Spirurina</taxon>
        <taxon>Spiruromorpha</taxon>
        <taxon>Filarioidea</taxon>
        <taxon>Onchocercidae</taxon>
        <taxon>Wuchereria</taxon>
    </lineage>
</organism>
<reference evidence="2" key="1">
    <citation type="submission" date="2016-11" db="UniProtKB">
        <authorList>
            <consortium name="WormBaseParasite"/>
        </authorList>
    </citation>
    <scope>IDENTIFICATION</scope>
    <source>
        <strain evidence="2">pt0022</strain>
    </source>
</reference>
<protein>
    <recommendedName>
        <fullName evidence="1">Abnormal cell migration protein 18-like fibronectin type I domain-containing protein</fullName>
    </recommendedName>
</protein>
<proteinExistence type="predicted"/>
<evidence type="ECO:0000259" key="1">
    <source>
        <dbReference type="Pfam" id="PF23003"/>
    </source>
</evidence>